<keyword evidence="5" id="KW-0862">Zinc</keyword>
<keyword evidence="2 7" id="KW-0240">DNA-directed RNA polymerase</keyword>
<feature type="domain" description="TFIIS-type" evidence="10">
    <location>
        <begin position="65"/>
        <end position="107"/>
    </location>
</feature>
<keyword evidence="3 9" id="KW-0479">Metal-binding</keyword>
<dbReference type="CDD" id="cd10509">
    <property type="entry name" value="Zn-ribbon_RPC11"/>
    <property type="match status" value="1"/>
</dbReference>
<evidence type="ECO:0000256" key="6">
    <source>
        <dbReference type="ARBA" id="ARBA00023242"/>
    </source>
</evidence>
<evidence type="ECO:0000313" key="11">
    <source>
        <dbReference type="Proteomes" id="UP000695000"/>
    </source>
</evidence>
<evidence type="ECO:0000259" key="10">
    <source>
        <dbReference type="PROSITE" id="PS51133"/>
    </source>
</evidence>
<evidence type="ECO:0000256" key="9">
    <source>
        <dbReference type="RuleBase" id="RU003474"/>
    </source>
</evidence>
<dbReference type="Gene3D" id="2.20.25.10">
    <property type="match status" value="1"/>
</dbReference>
<evidence type="ECO:0000256" key="2">
    <source>
        <dbReference type="ARBA" id="ARBA00022478"/>
    </source>
</evidence>
<sequence length="108" mass="12502">MIPFCPLCGNLMFVQEKGARIQLVCNICPIFQVITKTVTSKTYYKLKEIDDVLGGAEAWKNVDSTEERCPKCAYPRAFFMQIQTRSADEPMTTFYRCCNIECSHNWRD</sequence>
<keyword evidence="11" id="KW-1185">Reference proteome</keyword>
<dbReference type="InterPro" id="IPR001529">
    <property type="entry name" value="Zn_ribbon_RPB9"/>
</dbReference>
<comment type="subcellular location">
    <subcellularLocation>
        <location evidence="1 7">Nucleus</location>
    </subcellularLocation>
</comment>
<dbReference type="GeneID" id="108568974"/>
<dbReference type="PROSITE" id="PS00466">
    <property type="entry name" value="ZF_TFIIS_1"/>
    <property type="match status" value="1"/>
</dbReference>
<dbReference type="SUPFAM" id="SSF57783">
    <property type="entry name" value="Zinc beta-ribbon"/>
    <property type="match status" value="1"/>
</dbReference>
<comment type="function">
    <text evidence="7">DNA-dependent RNA polymerase catalyzes the transcription of DNA into RNA using the four ribonucleoside triphosphates as substrates.</text>
</comment>
<evidence type="ECO:0000256" key="4">
    <source>
        <dbReference type="ARBA" id="ARBA00022771"/>
    </source>
</evidence>
<dbReference type="PANTHER" id="PTHR11239">
    <property type="entry name" value="DNA-DIRECTED RNA POLYMERASE"/>
    <property type="match status" value="1"/>
</dbReference>
<protein>
    <recommendedName>
        <fullName evidence="7">DNA-directed RNA polymerase subunit</fullName>
    </recommendedName>
</protein>
<dbReference type="PROSITE" id="PS51133">
    <property type="entry name" value="ZF_TFIIS_2"/>
    <property type="match status" value="1"/>
</dbReference>
<evidence type="ECO:0000256" key="1">
    <source>
        <dbReference type="ARBA" id="ARBA00004123"/>
    </source>
</evidence>
<dbReference type="RefSeq" id="XP_017785818.1">
    <property type="nucleotide sequence ID" value="XM_017930329.1"/>
</dbReference>
<proteinExistence type="inferred from homology"/>
<dbReference type="SMART" id="SM00661">
    <property type="entry name" value="RPOL9"/>
    <property type="match status" value="1"/>
</dbReference>
<keyword evidence="4 8" id="KW-0863">Zinc-finger</keyword>
<keyword evidence="7 9" id="KW-0804">Transcription</keyword>
<comment type="similarity">
    <text evidence="7 9">Belongs to the archaeal rpoM/eukaryotic RPA12/RPB9/RPC11 RNA polymerase family.</text>
</comment>
<evidence type="ECO:0000256" key="8">
    <source>
        <dbReference type="PROSITE-ProRule" id="PRU00472"/>
    </source>
</evidence>
<reference evidence="12" key="1">
    <citation type="submission" date="2025-08" db="UniProtKB">
        <authorList>
            <consortium name="RefSeq"/>
        </authorList>
    </citation>
    <scope>IDENTIFICATION</scope>
    <source>
        <tissue evidence="12">Whole Larva</tissue>
    </source>
</reference>
<gene>
    <name evidence="12" type="primary">LOC108568974</name>
</gene>
<dbReference type="GO" id="GO:0000428">
    <property type="term" value="C:DNA-directed RNA polymerase complex"/>
    <property type="evidence" value="ECO:0007669"/>
    <property type="project" value="UniProtKB-KW"/>
</dbReference>
<dbReference type="SMART" id="SM00440">
    <property type="entry name" value="ZnF_C2C2"/>
    <property type="match status" value="1"/>
</dbReference>
<dbReference type="PIRSF" id="PIRSF005586">
    <property type="entry name" value="RNApol_RpoM"/>
    <property type="match status" value="1"/>
</dbReference>
<dbReference type="Proteomes" id="UP000695000">
    <property type="component" value="Unplaced"/>
</dbReference>
<dbReference type="Pfam" id="PF01096">
    <property type="entry name" value="Zn_ribbon_TFIIS"/>
    <property type="match status" value="1"/>
</dbReference>
<dbReference type="InterPro" id="IPR001222">
    <property type="entry name" value="Znf_TFIIS"/>
</dbReference>
<dbReference type="InterPro" id="IPR034014">
    <property type="entry name" value="Zn_ribbon_RPC11_C"/>
</dbReference>
<evidence type="ECO:0000256" key="5">
    <source>
        <dbReference type="ARBA" id="ARBA00022833"/>
    </source>
</evidence>
<evidence type="ECO:0000256" key="7">
    <source>
        <dbReference type="PIRNR" id="PIRNR005586"/>
    </source>
</evidence>
<accession>A0ABM1NG68</accession>
<name>A0ABM1NG68_NICVS</name>
<organism evidence="11 12">
    <name type="scientific">Nicrophorus vespilloides</name>
    <name type="common">Boreal carrion beetle</name>
    <dbReference type="NCBI Taxonomy" id="110193"/>
    <lineage>
        <taxon>Eukaryota</taxon>
        <taxon>Metazoa</taxon>
        <taxon>Ecdysozoa</taxon>
        <taxon>Arthropoda</taxon>
        <taxon>Hexapoda</taxon>
        <taxon>Insecta</taxon>
        <taxon>Pterygota</taxon>
        <taxon>Neoptera</taxon>
        <taxon>Endopterygota</taxon>
        <taxon>Coleoptera</taxon>
        <taxon>Polyphaga</taxon>
        <taxon>Staphyliniformia</taxon>
        <taxon>Silphidae</taxon>
        <taxon>Nicrophorinae</taxon>
        <taxon>Nicrophorus</taxon>
    </lineage>
</organism>
<evidence type="ECO:0000256" key="3">
    <source>
        <dbReference type="ARBA" id="ARBA00022723"/>
    </source>
</evidence>
<keyword evidence="6 7" id="KW-0539">Nucleus</keyword>
<dbReference type="InterPro" id="IPR012164">
    <property type="entry name" value="Rpa12/Rpb9/Rpc10/TFS"/>
</dbReference>
<evidence type="ECO:0000313" key="12">
    <source>
        <dbReference type="RefSeq" id="XP_017785818.1"/>
    </source>
</evidence>
<dbReference type="PANTHER" id="PTHR11239:SF12">
    <property type="entry name" value="DNA-DIRECTED RNA POLYMERASE III SUBUNIT RPC10"/>
    <property type="match status" value="1"/>
</dbReference>